<dbReference type="InParanoid" id="S8ETM6"/>
<feature type="domain" description="CxC5 like cysteine cluster associated with KDZ" evidence="1">
    <location>
        <begin position="52"/>
        <end position="173"/>
    </location>
</feature>
<dbReference type="InterPro" id="IPR040898">
    <property type="entry name" value="CxC6"/>
</dbReference>
<dbReference type="AlphaFoldDB" id="S8ETM6"/>
<gene>
    <name evidence="3" type="ORF">FOMPIDRAFT_1136831</name>
</gene>
<evidence type="ECO:0008006" key="5">
    <source>
        <dbReference type="Google" id="ProtNLM"/>
    </source>
</evidence>
<dbReference type="EMBL" id="KE504300">
    <property type="protein sequence ID" value="EPS93090.1"/>
    <property type="molecule type" value="Genomic_DNA"/>
</dbReference>
<reference evidence="3 4" key="1">
    <citation type="journal article" date="2012" name="Science">
        <title>The Paleozoic origin of enzymatic lignin decomposition reconstructed from 31 fungal genomes.</title>
        <authorList>
            <person name="Floudas D."/>
            <person name="Binder M."/>
            <person name="Riley R."/>
            <person name="Barry K."/>
            <person name="Blanchette R.A."/>
            <person name="Henrissat B."/>
            <person name="Martinez A.T."/>
            <person name="Otillar R."/>
            <person name="Spatafora J.W."/>
            <person name="Yadav J.S."/>
            <person name="Aerts A."/>
            <person name="Benoit I."/>
            <person name="Boyd A."/>
            <person name="Carlson A."/>
            <person name="Copeland A."/>
            <person name="Coutinho P.M."/>
            <person name="de Vries R.P."/>
            <person name="Ferreira P."/>
            <person name="Findley K."/>
            <person name="Foster B."/>
            <person name="Gaskell J."/>
            <person name="Glotzer D."/>
            <person name="Gorecki P."/>
            <person name="Heitman J."/>
            <person name="Hesse C."/>
            <person name="Hori C."/>
            <person name="Igarashi K."/>
            <person name="Jurgens J.A."/>
            <person name="Kallen N."/>
            <person name="Kersten P."/>
            <person name="Kohler A."/>
            <person name="Kuees U."/>
            <person name="Kumar T.K.A."/>
            <person name="Kuo A."/>
            <person name="LaButti K."/>
            <person name="Larrondo L.F."/>
            <person name="Lindquist E."/>
            <person name="Ling A."/>
            <person name="Lombard V."/>
            <person name="Lucas S."/>
            <person name="Lundell T."/>
            <person name="Martin R."/>
            <person name="McLaughlin D.J."/>
            <person name="Morgenstern I."/>
            <person name="Morin E."/>
            <person name="Murat C."/>
            <person name="Nagy L.G."/>
            <person name="Nolan M."/>
            <person name="Ohm R.A."/>
            <person name="Patyshakuliyeva A."/>
            <person name="Rokas A."/>
            <person name="Ruiz-Duenas F.J."/>
            <person name="Sabat G."/>
            <person name="Salamov A."/>
            <person name="Samejima M."/>
            <person name="Schmutz J."/>
            <person name="Slot J.C."/>
            <person name="St John F."/>
            <person name="Stenlid J."/>
            <person name="Sun H."/>
            <person name="Sun S."/>
            <person name="Syed K."/>
            <person name="Tsang A."/>
            <person name="Wiebenga A."/>
            <person name="Young D."/>
            <person name="Pisabarro A."/>
            <person name="Eastwood D.C."/>
            <person name="Martin F."/>
            <person name="Cullen D."/>
            <person name="Grigoriev I.V."/>
            <person name="Hibbett D.S."/>
        </authorList>
    </citation>
    <scope>NUCLEOTIDE SEQUENCE</scope>
    <source>
        <strain evidence="4">FP-58527</strain>
    </source>
</reference>
<dbReference type="Proteomes" id="UP000015241">
    <property type="component" value="Unassembled WGS sequence"/>
</dbReference>
<feature type="domain" description="CxC6 like cysteine cluster associated with KDZ" evidence="2">
    <location>
        <begin position="320"/>
        <end position="386"/>
    </location>
</feature>
<dbReference type="Pfam" id="PF18721">
    <property type="entry name" value="CxC6"/>
    <property type="match status" value="1"/>
</dbReference>
<evidence type="ECO:0000313" key="3">
    <source>
        <dbReference type="EMBL" id="EPS93090.1"/>
    </source>
</evidence>
<protein>
    <recommendedName>
        <fullName evidence="5">CxC6 like cysteine cluster associated with KDZ domain-containing protein</fullName>
    </recommendedName>
</protein>
<dbReference type="Pfam" id="PF18718">
    <property type="entry name" value="CxC5"/>
    <property type="match status" value="1"/>
</dbReference>
<accession>S8ETM6</accession>
<evidence type="ECO:0000259" key="2">
    <source>
        <dbReference type="Pfam" id="PF18721"/>
    </source>
</evidence>
<sequence length="633" mass="72234">MFLAVDNLPAEHDDLIENAEALHWDLEAVFELMGWDQNGGDGGSAQGLYPEAHITLCTQERACIICAQAGQDRSLRRRVDARTIRILTTNLQWVTGDIFVGHCIACKADHYPDKVTYRVNGGERRERLLVNAQYLRISKQGIWVDRRLAVMQERMLLRFHAGWSNFADYVNDMLPDGATHITNQQSRCLFLEHFARRLLTVHHCQDTFSCPAHPSAETFAEHLRQEIGENGGVIISSLHHGCKECTHRKRYREDLVAEGAIFENAEEIAGLQPIELPARPDEAAAPVDARPVPIGLPLHPPPPQEVPMPDEPRGYVRMAVMDGKTIGHCICALEDCRNPLVNYKNGRFCQEHLRMQDICGIIPCGQPIHTEGAMTCGDPVHRDWHRQWSNRFGRLSFPGVQRVVRQQRARDIGNNAPRPALHIHLPTLNDVPGDHVVHTFRARSVYCLETIQWACGMPIGWGKCYKSESQPQVYAFIETIWRNHPDLRPGFVTFDDACDLLRHIVTQDAHNPWLATTKFVVDAWHYIGHKATDVLCRLWCNPAPKDGSQPDLVHIREDDNGERHQVRAFNTETAEQFDSWLDGYEAQLRNMTDVNHDIFVHVLFMLYSERVQERIRKSGDELGDEFWEEVEGN</sequence>
<keyword evidence="4" id="KW-1185">Reference proteome</keyword>
<dbReference type="eggNOG" id="ENOG502SJG5">
    <property type="taxonomic scope" value="Eukaryota"/>
</dbReference>
<organism evidence="3 4">
    <name type="scientific">Fomitopsis schrenkii</name>
    <name type="common">Brown rot fungus</name>
    <dbReference type="NCBI Taxonomy" id="2126942"/>
    <lineage>
        <taxon>Eukaryota</taxon>
        <taxon>Fungi</taxon>
        <taxon>Dikarya</taxon>
        <taxon>Basidiomycota</taxon>
        <taxon>Agaricomycotina</taxon>
        <taxon>Agaricomycetes</taxon>
        <taxon>Polyporales</taxon>
        <taxon>Fomitopsis</taxon>
    </lineage>
</organism>
<evidence type="ECO:0000313" key="4">
    <source>
        <dbReference type="Proteomes" id="UP000015241"/>
    </source>
</evidence>
<dbReference type="STRING" id="743788.S8ETM6"/>
<dbReference type="HOGENOM" id="CLU_393308_0_0_1"/>
<dbReference type="OrthoDB" id="2527272at2759"/>
<dbReference type="InterPro" id="IPR041539">
    <property type="entry name" value="CxC5"/>
</dbReference>
<proteinExistence type="predicted"/>
<evidence type="ECO:0000259" key="1">
    <source>
        <dbReference type="Pfam" id="PF18718"/>
    </source>
</evidence>
<name>S8ETM6_FOMSC</name>